<dbReference type="EMBL" id="LXQA010400574">
    <property type="protein sequence ID" value="MCI49399.1"/>
    <property type="molecule type" value="Genomic_DNA"/>
</dbReference>
<sequence length="80" mass="9391">MHVTPDNLRKVSVQVISKTKKPKKPLKRSIKRKRFKWNIKKEKLKSIPEEMCSGLVGSKVAPVRRVNKRNWVEAKLKYPP</sequence>
<keyword evidence="2" id="KW-1185">Reference proteome</keyword>
<protein>
    <submittedName>
        <fullName evidence="1">Uncharacterized protein</fullName>
    </submittedName>
</protein>
<proteinExistence type="predicted"/>
<name>A0A392SL56_9FABA</name>
<accession>A0A392SL56</accession>
<dbReference type="Proteomes" id="UP000265520">
    <property type="component" value="Unassembled WGS sequence"/>
</dbReference>
<evidence type="ECO:0000313" key="2">
    <source>
        <dbReference type="Proteomes" id="UP000265520"/>
    </source>
</evidence>
<comment type="caution">
    <text evidence="1">The sequence shown here is derived from an EMBL/GenBank/DDBJ whole genome shotgun (WGS) entry which is preliminary data.</text>
</comment>
<evidence type="ECO:0000313" key="1">
    <source>
        <dbReference type="EMBL" id="MCI49399.1"/>
    </source>
</evidence>
<reference evidence="1 2" key="1">
    <citation type="journal article" date="2018" name="Front. Plant Sci.">
        <title>Red Clover (Trifolium pratense) and Zigzag Clover (T. medium) - A Picture of Genomic Similarities and Differences.</title>
        <authorList>
            <person name="Dluhosova J."/>
            <person name="Istvanek J."/>
            <person name="Nedelnik J."/>
            <person name="Repkova J."/>
        </authorList>
    </citation>
    <scope>NUCLEOTIDE SEQUENCE [LARGE SCALE GENOMIC DNA]</scope>
    <source>
        <strain evidence="2">cv. 10/8</strain>
        <tissue evidence="1">Leaf</tissue>
    </source>
</reference>
<dbReference type="AlphaFoldDB" id="A0A392SL56"/>
<organism evidence="1 2">
    <name type="scientific">Trifolium medium</name>
    <dbReference type="NCBI Taxonomy" id="97028"/>
    <lineage>
        <taxon>Eukaryota</taxon>
        <taxon>Viridiplantae</taxon>
        <taxon>Streptophyta</taxon>
        <taxon>Embryophyta</taxon>
        <taxon>Tracheophyta</taxon>
        <taxon>Spermatophyta</taxon>
        <taxon>Magnoliopsida</taxon>
        <taxon>eudicotyledons</taxon>
        <taxon>Gunneridae</taxon>
        <taxon>Pentapetalae</taxon>
        <taxon>rosids</taxon>
        <taxon>fabids</taxon>
        <taxon>Fabales</taxon>
        <taxon>Fabaceae</taxon>
        <taxon>Papilionoideae</taxon>
        <taxon>50 kb inversion clade</taxon>
        <taxon>NPAAA clade</taxon>
        <taxon>Hologalegina</taxon>
        <taxon>IRL clade</taxon>
        <taxon>Trifolieae</taxon>
        <taxon>Trifolium</taxon>
    </lineage>
</organism>